<dbReference type="EMBL" id="CM045771">
    <property type="protein sequence ID" value="KAI7989028.1"/>
    <property type="molecule type" value="Genomic_DNA"/>
</dbReference>
<organism evidence="1 2">
    <name type="scientific">Camellia lanceoleosa</name>
    <dbReference type="NCBI Taxonomy" id="1840588"/>
    <lineage>
        <taxon>Eukaryota</taxon>
        <taxon>Viridiplantae</taxon>
        <taxon>Streptophyta</taxon>
        <taxon>Embryophyta</taxon>
        <taxon>Tracheophyta</taxon>
        <taxon>Spermatophyta</taxon>
        <taxon>Magnoliopsida</taxon>
        <taxon>eudicotyledons</taxon>
        <taxon>Gunneridae</taxon>
        <taxon>Pentapetalae</taxon>
        <taxon>asterids</taxon>
        <taxon>Ericales</taxon>
        <taxon>Theaceae</taxon>
        <taxon>Camellia</taxon>
    </lineage>
</organism>
<dbReference type="Proteomes" id="UP001060215">
    <property type="component" value="Chromosome 14"/>
</dbReference>
<keyword evidence="2" id="KW-1185">Reference proteome</keyword>
<evidence type="ECO:0000313" key="1">
    <source>
        <dbReference type="EMBL" id="KAI7989028.1"/>
    </source>
</evidence>
<accession>A0ACC0FKB1</accession>
<protein>
    <submittedName>
        <fullName evidence="1">Uncharacterized protein</fullName>
    </submittedName>
</protein>
<comment type="caution">
    <text evidence="1">The sequence shown here is derived from an EMBL/GenBank/DDBJ whole genome shotgun (WGS) entry which is preliminary data.</text>
</comment>
<proteinExistence type="predicted"/>
<reference evidence="1 2" key="1">
    <citation type="journal article" date="2022" name="Plant J.">
        <title>Chromosome-level genome of Camellia lanceoleosa provides a valuable resource for understanding genome evolution and self-incompatibility.</title>
        <authorList>
            <person name="Gong W."/>
            <person name="Xiao S."/>
            <person name="Wang L."/>
            <person name="Liao Z."/>
            <person name="Chang Y."/>
            <person name="Mo W."/>
            <person name="Hu G."/>
            <person name="Li W."/>
            <person name="Zhao G."/>
            <person name="Zhu H."/>
            <person name="Hu X."/>
            <person name="Ji K."/>
            <person name="Xiang X."/>
            <person name="Song Q."/>
            <person name="Yuan D."/>
            <person name="Jin S."/>
            <person name="Zhang L."/>
        </authorList>
    </citation>
    <scope>NUCLEOTIDE SEQUENCE [LARGE SCALE GENOMIC DNA]</scope>
    <source>
        <strain evidence="1">SQ_2022a</strain>
    </source>
</reference>
<evidence type="ECO:0000313" key="2">
    <source>
        <dbReference type="Proteomes" id="UP001060215"/>
    </source>
</evidence>
<gene>
    <name evidence="1" type="ORF">LOK49_LG13G01428</name>
</gene>
<name>A0ACC0FKB1_9ERIC</name>
<sequence length="122" mass="13977">MGNMKRQMQRSYGWRDGRGCQRNYKKMDGSPNGFKGKVKMDPSLTWVVIGKHENRENGKYAQIYLVNLMKTLLIPSKGPNFNIRMECKKSCIISLLVHIGGSILLLILMTVNHKGHRNKESI</sequence>